<dbReference type="Pfam" id="PF01171">
    <property type="entry name" value="ATP_bind_3"/>
    <property type="match status" value="1"/>
</dbReference>
<dbReference type="RefSeq" id="WP_301638621.1">
    <property type="nucleotide sequence ID" value="NZ_JADYTN010000035.1"/>
</dbReference>
<keyword evidence="3" id="KW-0378">Hydrolase</keyword>
<dbReference type="Proteomes" id="UP001200470">
    <property type="component" value="Unassembled WGS sequence"/>
</dbReference>
<evidence type="ECO:0000313" key="4">
    <source>
        <dbReference type="Proteomes" id="UP001200470"/>
    </source>
</evidence>
<keyword evidence="4" id="KW-1185">Reference proteome</keyword>
<comment type="caution">
    <text evidence="3">The sequence shown here is derived from an EMBL/GenBank/DDBJ whole genome shotgun (WGS) entry which is preliminary data.</text>
</comment>
<keyword evidence="1" id="KW-0808">Transferase</keyword>
<protein>
    <submittedName>
        <fullName evidence="3">Adenine nucleotide alpha hydrolase family protein</fullName>
    </submittedName>
</protein>
<evidence type="ECO:0000259" key="2">
    <source>
        <dbReference type="Pfam" id="PF01171"/>
    </source>
</evidence>
<dbReference type="InterPro" id="IPR035107">
    <property type="entry name" value="tRNA_thiolation_TtcA_Ctu1"/>
</dbReference>
<dbReference type="PANTHER" id="PTHR43686:SF1">
    <property type="entry name" value="AMINOTRAN_5 DOMAIN-CONTAINING PROTEIN"/>
    <property type="match status" value="1"/>
</dbReference>
<dbReference type="EMBL" id="JADYTN010000035">
    <property type="protein sequence ID" value="MCF2564742.1"/>
    <property type="molecule type" value="Genomic_DNA"/>
</dbReference>
<sequence>MPIPTDEQRLERRLKSQFQKAMTQYHLIEDGDKILVALSGGKDSLFLLEMLGKRAKIQRPHFEVEAIHVRMENIAYESDTKYLEDFAQSVGVPLHVVTTAFDPTVNPRKPACFLCSWNRRKQIFNLAQQIGCNKIALGHHQDDIIHTALMNLSFQGHFSTMPALLRMKKMPLALIRPLCLCQETDIKTYAEQHNYQKQRKLCPYEKDTKRAEIADLYKQMESINPEARYSIWNALEAEEKLIEY</sequence>
<dbReference type="PANTHER" id="PTHR43686">
    <property type="entry name" value="SULFURTRANSFERASE-RELATED"/>
    <property type="match status" value="1"/>
</dbReference>
<organism evidence="3 4">
    <name type="scientific">Xylanibacter brevis</name>
    <dbReference type="NCBI Taxonomy" id="83231"/>
    <lineage>
        <taxon>Bacteria</taxon>
        <taxon>Pseudomonadati</taxon>
        <taxon>Bacteroidota</taxon>
        <taxon>Bacteroidia</taxon>
        <taxon>Bacteroidales</taxon>
        <taxon>Prevotellaceae</taxon>
        <taxon>Xylanibacter</taxon>
    </lineage>
</organism>
<dbReference type="CDD" id="cd24138">
    <property type="entry name" value="TtcA-like"/>
    <property type="match status" value="1"/>
</dbReference>
<evidence type="ECO:0000313" key="3">
    <source>
        <dbReference type="EMBL" id="MCF2564742.1"/>
    </source>
</evidence>
<dbReference type="SUPFAM" id="SSF52402">
    <property type="entry name" value="Adenine nucleotide alpha hydrolases-like"/>
    <property type="match status" value="1"/>
</dbReference>
<proteinExistence type="predicted"/>
<name>A0ABS9CI21_9BACT</name>
<dbReference type="Gene3D" id="3.40.50.620">
    <property type="entry name" value="HUPs"/>
    <property type="match status" value="1"/>
</dbReference>
<dbReference type="InterPro" id="IPR011063">
    <property type="entry name" value="TilS/TtcA_N"/>
</dbReference>
<accession>A0ABS9CI21</accession>
<dbReference type="PIRSF" id="PIRSF004976">
    <property type="entry name" value="ATPase_YdaO"/>
    <property type="match status" value="1"/>
</dbReference>
<evidence type="ECO:0000256" key="1">
    <source>
        <dbReference type="ARBA" id="ARBA00022679"/>
    </source>
</evidence>
<gene>
    <name evidence="3" type="ORF">I6E12_11605</name>
</gene>
<dbReference type="InterPro" id="IPR014729">
    <property type="entry name" value="Rossmann-like_a/b/a_fold"/>
</dbReference>
<reference evidence="3 4" key="1">
    <citation type="submission" date="2020-12" db="EMBL/GenBank/DDBJ databases">
        <title>Whole genome sequences of gut porcine anaerobes.</title>
        <authorList>
            <person name="Kubasova T."/>
            <person name="Jahodarova E."/>
            <person name="Rychlik I."/>
        </authorList>
    </citation>
    <scope>NUCLEOTIDE SEQUENCE [LARGE SCALE GENOMIC DNA]</scope>
    <source>
        <strain evidence="3 4">An925</strain>
    </source>
</reference>
<feature type="domain" description="tRNA(Ile)-lysidine/2-thiocytidine synthase N-terminal" evidence="2">
    <location>
        <begin position="33"/>
        <end position="196"/>
    </location>
</feature>
<dbReference type="GO" id="GO:0016787">
    <property type="term" value="F:hydrolase activity"/>
    <property type="evidence" value="ECO:0007669"/>
    <property type="project" value="UniProtKB-KW"/>
</dbReference>